<name>A0A7W6HHN8_9HYPH</name>
<dbReference type="AlphaFoldDB" id="A0A7W6HHN8"/>
<reference evidence="2 3" key="1">
    <citation type="submission" date="2020-08" db="EMBL/GenBank/DDBJ databases">
        <title>Genomic Encyclopedia of Type Strains, Phase IV (KMG-IV): sequencing the most valuable type-strain genomes for metagenomic binning, comparative biology and taxonomic classification.</title>
        <authorList>
            <person name="Goeker M."/>
        </authorList>
    </citation>
    <scope>NUCLEOTIDE SEQUENCE [LARGE SCALE GENOMIC DNA]</scope>
    <source>
        <strain evidence="2 3">DSM 103570</strain>
    </source>
</reference>
<organism evidence="2 3">
    <name type="scientific">Aurantimonas endophytica</name>
    <dbReference type="NCBI Taxonomy" id="1522175"/>
    <lineage>
        <taxon>Bacteria</taxon>
        <taxon>Pseudomonadati</taxon>
        <taxon>Pseudomonadota</taxon>
        <taxon>Alphaproteobacteria</taxon>
        <taxon>Hyphomicrobiales</taxon>
        <taxon>Aurantimonadaceae</taxon>
        <taxon>Aurantimonas</taxon>
    </lineage>
</organism>
<feature type="transmembrane region" description="Helical" evidence="1">
    <location>
        <begin position="6"/>
        <end position="27"/>
    </location>
</feature>
<evidence type="ECO:0000313" key="2">
    <source>
        <dbReference type="EMBL" id="MBB4005394.1"/>
    </source>
</evidence>
<protein>
    <submittedName>
        <fullName evidence="2">Uncharacterized protein</fullName>
    </submittedName>
</protein>
<keyword evidence="1" id="KW-0812">Transmembrane</keyword>
<dbReference type="RefSeq" id="WP_183210953.1">
    <property type="nucleotide sequence ID" value="NZ_JAAAMM010000006.1"/>
</dbReference>
<proteinExistence type="predicted"/>
<sequence>MPTLVAVLMISATTVTYVYVFRGMVIYENFNEYRRKGWSIFTPSDCILYITTLKRGSNAVLDPGYYPELERLRQNWQVVRAEGLELVRKNYFDATKRSGAVGYYDVGVLTFFRYGWVRIYLKCVIKWSADALVMVILLALTVVVGQLLSRLI</sequence>
<accession>A0A7W6HHN8</accession>
<dbReference type="EMBL" id="JACIEM010000006">
    <property type="protein sequence ID" value="MBB4005394.1"/>
    <property type="molecule type" value="Genomic_DNA"/>
</dbReference>
<evidence type="ECO:0000256" key="1">
    <source>
        <dbReference type="SAM" id="Phobius"/>
    </source>
</evidence>
<keyword evidence="1" id="KW-0472">Membrane</keyword>
<keyword evidence="1" id="KW-1133">Transmembrane helix</keyword>
<gene>
    <name evidence="2" type="ORF">GGR03_004493</name>
</gene>
<feature type="transmembrane region" description="Helical" evidence="1">
    <location>
        <begin position="127"/>
        <end position="148"/>
    </location>
</feature>
<evidence type="ECO:0000313" key="3">
    <source>
        <dbReference type="Proteomes" id="UP000588647"/>
    </source>
</evidence>
<dbReference type="Proteomes" id="UP000588647">
    <property type="component" value="Unassembled WGS sequence"/>
</dbReference>
<comment type="caution">
    <text evidence="2">The sequence shown here is derived from an EMBL/GenBank/DDBJ whole genome shotgun (WGS) entry which is preliminary data.</text>
</comment>
<keyword evidence="3" id="KW-1185">Reference proteome</keyword>